<dbReference type="SMART" id="SM01321">
    <property type="entry name" value="Y1_Tnp"/>
    <property type="match status" value="1"/>
</dbReference>
<dbReference type="GO" id="GO:0006313">
    <property type="term" value="P:DNA transposition"/>
    <property type="evidence" value="ECO:0007669"/>
    <property type="project" value="InterPro"/>
</dbReference>
<dbReference type="GO" id="GO:0003677">
    <property type="term" value="F:DNA binding"/>
    <property type="evidence" value="ECO:0007669"/>
    <property type="project" value="InterPro"/>
</dbReference>
<organism evidence="2 3">
    <name type="scientific">Candidatus Wolfebacteria bacterium RIFOXYB1_FULL_54_12</name>
    <dbReference type="NCBI Taxonomy" id="1802559"/>
    <lineage>
        <taxon>Bacteria</taxon>
        <taxon>Candidatus Wolfeibacteriota</taxon>
    </lineage>
</organism>
<dbReference type="PANTHER" id="PTHR34322">
    <property type="entry name" value="TRANSPOSASE, Y1_TNP DOMAIN-CONTAINING"/>
    <property type="match status" value="1"/>
</dbReference>
<dbReference type="InterPro" id="IPR002686">
    <property type="entry name" value="Transposase_17"/>
</dbReference>
<proteinExistence type="predicted"/>
<dbReference type="Proteomes" id="UP000176422">
    <property type="component" value="Unassembled WGS sequence"/>
</dbReference>
<evidence type="ECO:0000313" key="2">
    <source>
        <dbReference type="EMBL" id="OGM93246.1"/>
    </source>
</evidence>
<gene>
    <name evidence="2" type="ORF">A2372_02465</name>
</gene>
<dbReference type="AlphaFoldDB" id="A0A1F8DXP3"/>
<sequence length="224" mass="26670">MPRIPRIDVGGEIYHVINRANARLPIFFKEGDYKLFENILEEAQKKVDMRILAYCLMPNHFHLVLYPRQDTDLQKFMQWLTLTHTQRWHTINKTIGTGHLYQGRYKAFLIQGDKHLFSVIRYVEQNPLRAKIASRAENWNFSSLSRRLFPDTTKRSILTEWPIQMPEDYLAFVNAWMDEEEKEKIEHSIIKSKPFGADQWTEDIVEKYELKATTRKRGRQIKGT</sequence>
<evidence type="ECO:0000313" key="3">
    <source>
        <dbReference type="Proteomes" id="UP000176422"/>
    </source>
</evidence>
<accession>A0A1F8DXP3</accession>
<name>A0A1F8DXP3_9BACT</name>
<comment type="caution">
    <text evidence="2">The sequence shown here is derived from an EMBL/GenBank/DDBJ whole genome shotgun (WGS) entry which is preliminary data.</text>
</comment>
<dbReference type="GO" id="GO:0004803">
    <property type="term" value="F:transposase activity"/>
    <property type="evidence" value="ECO:0007669"/>
    <property type="project" value="InterPro"/>
</dbReference>
<dbReference type="STRING" id="1802559.A2372_02465"/>
<dbReference type="InterPro" id="IPR036515">
    <property type="entry name" value="Transposase_17_sf"/>
</dbReference>
<dbReference type="PANTHER" id="PTHR34322:SF2">
    <property type="entry name" value="TRANSPOSASE IS200-LIKE DOMAIN-CONTAINING PROTEIN"/>
    <property type="match status" value="1"/>
</dbReference>
<reference evidence="2 3" key="1">
    <citation type="journal article" date="2016" name="Nat. Commun.">
        <title>Thousands of microbial genomes shed light on interconnected biogeochemical processes in an aquifer system.</title>
        <authorList>
            <person name="Anantharaman K."/>
            <person name="Brown C.T."/>
            <person name="Hug L.A."/>
            <person name="Sharon I."/>
            <person name="Castelle C.J."/>
            <person name="Probst A.J."/>
            <person name="Thomas B.C."/>
            <person name="Singh A."/>
            <person name="Wilkins M.J."/>
            <person name="Karaoz U."/>
            <person name="Brodie E.L."/>
            <person name="Williams K.H."/>
            <person name="Hubbard S.S."/>
            <person name="Banfield J.F."/>
        </authorList>
    </citation>
    <scope>NUCLEOTIDE SEQUENCE [LARGE SCALE GENOMIC DNA]</scope>
</reference>
<feature type="domain" description="Transposase IS200-like" evidence="1">
    <location>
        <begin position="9"/>
        <end position="126"/>
    </location>
</feature>
<protein>
    <recommendedName>
        <fullName evidence="1">Transposase IS200-like domain-containing protein</fullName>
    </recommendedName>
</protein>
<dbReference type="SUPFAM" id="SSF143422">
    <property type="entry name" value="Transposase IS200-like"/>
    <property type="match status" value="1"/>
</dbReference>
<dbReference type="Pfam" id="PF01797">
    <property type="entry name" value="Y1_Tnp"/>
    <property type="match status" value="1"/>
</dbReference>
<evidence type="ECO:0000259" key="1">
    <source>
        <dbReference type="SMART" id="SM01321"/>
    </source>
</evidence>
<dbReference type="Gene3D" id="3.30.70.1290">
    <property type="entry name" value="Transposase IS200-like"/>
    <property type="match status" value="1"/>
</dbReference>
<dbReference type="EMBL" id="MGIT01000001">
    <property type="protein sequence ID" value="OGM93246.1"/>
    <property type="molecule type" value="Genomic_DNA"/>
</dbReference>